<evidence type="ECO:0000256" key="6">
    <source>
        <dbReference type="PIRSR" id="PIRSR601461-2"/>
    </source>
</evidence>
<evidence type="ECO:0000256" key="2">
    <source>
        <dbReference type="ARBA" id="ARBA00022670"/>
    </source>
</evidence>
<gene>
    <name evidence="10" type="ORF">M378DRAFT_10694</name>
</gene>
<dbReference type="Gene3D" id="2.40.70.10">
    <property type="entry name" value="Acid Proteases"/>
    <property type="match status" value="2"/>
</dbReference>
<feature type="domain" description="Peptidase A1" evidence="9">
    <location>
        <begin position="90"/>
        <end position="411"/>
    </location>
</feature>
<evidence type="ECO:0000256" key="5">
    <source>
        <dbReference type="PIRSR" id="PIRSR601461-1"/>
    </source>
</evidence>
<dbReference type="STRING" id="946122.A0A0C2WV01"/>
<evidence type="ECO:0000256" key="8">
    <source>
        <dbReference type="SAM" id="SignalP"/>
    </source>
</evidence>
<feature type="active site" evidence="5">
    <location>
        <position position="300"/>
    </location>
</feature>
<keyword evidence="6" id="KW-1015">Disulfide bond</keyword>
<dbReference type="AlphaFoldDB" id="A0A0C2WV01"/>
<dbReference type="PROSITE" id="PS51767">
    <property type="entry name" value="PEPTIDASE_A1"/>
    <property type="match status" value="1"/>
</dbReference>
<keyword evidence="7" id="KW-1133">Transmembrane helix</keyword>
<evidence type="ECO:0000259" key="9">
    <source>
        <dbReference type="PROSITE" id="PS51767"/>
    </source>
</evidence>
<dbReference type="InterPro" id="IPR033121">
    <property type="entry name" value="PEPTIDASE_A1"/>
</dbReference>
<proteinExistence type="inferred from homology"/>
<dbReference type="GO" id="GO:0006508">
    <property type="term" value="P:proteolysis"/>
    <property type="evidence" value="ECO:0007669"/>
    <property type="project" value="UniProtKB-KW"/>
</dbReference>
<name>A0A0C2WV01_AMAMK</name>
<evidence type="ECO:0000256" key="7">
    <source>
        <dbReference type="SAM" id="Phobius"/>
    </source>
</evidence>
<evidence type="ECO:0000256" key="4">
    <source>
        <dbReference type="ARBA" id="ARBA00022801"/>
    </source>
</evidence>
<evidence type="ECO:0000313" key="10">
    <source>
        <dbReference type="EMBL" id="KIL65572.1"/>
    </source>
</evidence>
<dbReference type="OrthoDB" id="771136at2759"/>
<dbReference type="SUPFAM" id="SSF50630">
    <property type="entry name" value="Acid proteases"/>
    <property type="match status" value="1"/>
</dbReference>
<dbReference type="CDD" id="cd05471">
    <property type="entry name" value="pepsin_like"/>
    <property type="match status" value="1"/>
</dbReference>
<dbReference type="FunCoup" id="A0A0C2WV01">
    <property type="interactions" value="59"/>
</dbReference>
<dbReference type="Proteomes" id="UP000054549">
    <property type="component" value="Unassembled WGS sequence"/>
</dbReference>
<dbReference type="InterPro" id="IPR001461">
    <property type="entry name" value="Aspartic_peptidase_A1"/>
</dbReference>
<keyword evidence="2" id="KW-0645">Protease</keyword>
<dbReference type="GO" id="GO:0004190">
    <property type="term" value="F:aspartic-type endopeptidase activity"/>
    <property type="evidence" value="ECO:0007669"/>
    <property type="project" value="UniProtKB-KW"/>
</dbReference>
<dbReference type="InterPro" id="IPR034164">
    <property type="entry name" value="Pepsin-like_dom"/>
</dbReference>
<evidence type="ECO:0000256" key="1">
    <source>
        <dbReference type="ARBA" id="ARBA00007447"/>
    </source>
</evidence>
<evidence type="ECO:0000313" key="11">
    <source>
        <dbReference type="Proteomes" id="UP000054549"/>
    </source>
</evidence>
<organism evidence="10 11">
    <name type="scientific">Amanita muscaria (strain Koide BX008)</name>
    <dbReference type="NCBI Taxonomy" id="946122"/>
    <lineage>
        <taxon>Eukaryota</taxon>
        <taxon>Fungi</taxon>
        <taxon>Dikarya</taxon>
        <taxon>Basidiomycota</taxon>
        <taxon>Agaricomycotina</taxon>
        <taxon>Agaricomycetes</taxon>
        <taxon>Agaricomycetidae</taxon>
        <taxon>Agaricales</taxon>
        <taxon>Pluteineae</taxon>
        <taxon>Amanitaceae</taxon>
        <taxon>Amanita</taxon>
    </lineage>
</organism>
<dbReference type="HOGENOM" id="CLU_013253_1_2_1"/>
<feature type="transmembrane region" description="Helical" evidence="7">
    <location>
        <begin position="455"/>
        <end position="473"/>
    </location>
</feature>
<dbReference type="PANTHER" id="PTHR47966">
    <property type="entry name" value="BETA-SITE APP-CLEAVING ENZYME, ISOFORM A-RELATED"/>
    <property type="match status" value="1"/>
</dbReference>
<keyword evidence="11" id="KW-1185">Reference proteome</keyword>
<keyword evidence="4" id="KW-0378">Hydrolase</keyword>
<dbReference type="InterPro" id="IPR021109">
    <property type="entry name" value="Peptidase_aspartic_dom_sf"/>
</dbReference>
<keyword evidence="8" id="KW-0732">Signal</keyword>
<dbReference type="FunFam" id="2.40.70.10:FF:000115">
    <property type="entry name" value="Lysosomal aspartic protease"/>
    <property type="match status" value="1"/>
</dbReference>
<dbReference type="PANTHER" id="PTHR47966:SF6">
    <property type="entry name" value="PEPTIDASE A1 DOMAIN-CONTAINING PROTEIN"/>
    <property type="match status" value="1"/>
</dbReference>
<dbReference type="PRINTS" id="PR00792">
    <property type="entry name" value="PEPSIN"/>
</dbReference>
<keyword evidence="7" id="KW-0812">Transmembrane</keyword>
<feature type="active site" evidence="5">
    <location>
        <position position="108"/>
    </location>
</feature>
<dbReference type="Pfam" id="PF00026">
    <property type="entry name" value="Asp"/>
    <property type="match status" value="1"/>
</dbReference>
<keyword evidence="3" id="KW-0064">Aspartyl protease</keyword>
<dbReference type="InParanoid" id="A0A0C2WV01"/>
<feature type="disulfide bond" evidence="6">
    <location>
        <begin position="121"/>
        <end position="125"/>
    </location>
</feature>
<reference evidence="10 11" key="1">
    <citation type="submission" date="2014-04" db="EMBL/GenBank/DDBJ databases">
        <title>Evolutionary Origins and Diversification of the Mycorrhizal Mutualists.</title>
        <authorList>
            <consortium name="DOE Joint Genome Institute"/>
            <consortium name="Mycorrhizal Genomics Consortium"/>
            <person name="Kohler A."/>
            <person name="Kuo A."/>
            <person name="Nagy L.G."/>
            <person name="Floudas D."/>
            <person name="Copeland A."/>
            <person name="Barry K.W."/>
            <person name="Cichocki N."/>
            <person name="Veneault-Fourrey C."/>
            <person name="LaButti K."/>
            <person name="Lindquist E.A."/>
            <person name="Lipzen A."/>
            <person name="Lundell T."/>
            <person name="Morin E."/>
            <person name="Murat C."/>
            <person name="Riley R."/>
            <person name="Ohm R."/>
            <person name="Sun H."/>
            <person name="Tunlid A."/>
            <person name="Henrissat B."/>
            <person name="Grigoriev I.V."/>
            <person name="Hibbett D.S."/>
            <person name="Martin F."/>
        </authorList>
    </citation>
    <scope>NUCLEOTIDE SEQUENCE [LARGE SCALE GENOMIC DNA]</scope>
    <source>
        <strain evidence="10 11">Koide BX008</strain>
    </source>
</reference>
<keyword evidence="7" id="KW-0472">Membrane</keyword>
<comment type="similarity">
    <text evidence="1">Belongs to the peptidase A1 family.</text>
</comment>
<dbReference type="EMBL" id="KN818241">
    <property type="protein sequence ID" value="KIL65572.1"/>
    <property type="molecule type" value="Genomic_DNA"/>
</dbReference>
<feature type="chain" id="PRO_5002170408" description="Peptidase A1 domain-containing protein" evidence="8">
    <location>
        <begin position="20"/>
        <end position="474"/>
    </location>
</feature>
<accession>A0A0C2WV01</accession>
<feature type="signal peptide" evidence="8">
    <location>
        <begin position="1"/>
        <end position="19"/>
    </location>
</feature>
<protein>
    <recommendedName>
        <fullName evidence="9">Peptidase A1 domain-containing protein</fullName>
    </recommendedName>
</protein>
<sequence>MLSVLPLSLTVLLYVSTNALVAPLEGLSERRTIQLNRRSPPSERSVEDWGAWAKHHKEVLEAKYGGGSSQQQKRGSGTNLLVNQGADSSYFGTIAIGTPPVAFDVVLDTGSADLWVADTSCVTGCTGVPTFNPSSSSTFTNQSSSFQITYGSGQAAGSLGSDLVQMAGFSVSNQVFGVCDEVSDGLLTSPVSGLLGLAFETIATSKATPFWQTLVAQGAWDEPLMGFYLTRFNNVSSVQSLEPGGSFIMGSTDTSLYTGNIDFVDLPVTGSYWILPLSTLTVQGTSISIASGSSSYAAIDTGTTLVGGPSDVIAEIYAQIPGSQAGSGNYQGYYTYPCDTSVQVSVSFGNGSSWSISPSDFQLSKLTQNTCLGAFFQLSTGSSAPNWIFGDTFLKNVYSVFRYNPASVGFAQLSSTAIKQNGVAGSLPSATIGSAATVSATSKGLSLLNVPKSSFTAMGICWILSVLAGTVLLY</sequence>
<evidence type="ECO:0000256" key="3">
    <source>
        <dbReference type="ARBA" id="ARBA00022750"/>
    </source>
</evidence>